<organism evidence="7 8">
    <name type="scientific">Sphingobacterium bambusae</name>
    <dbReference type="NCBI Taxonomy" id="662858"/>
    <lineage>
        <taxon>Bacteria</taxon>
        <taxon>Pseudomonadati</taxon>
        <taxon>Bacteroidota</taxon>
        <taxon>Sphingobacteriia</taxon>
        <taxon>Sphingobacteriales</taxon>
        <taxon>Sphingobacteriaceae</taxon>
        <taxon>Sphingobacterium</taxon>
    </lineage>
</organism>
<keyword evidence="4 6" id="KW-0238">DNA-binding</keyword>
<keyword evidence="3 6" id="KW-0815">Transposition</keyword>
<dbReference type="PANTHER" id="PTHR33217:SF8">
    <property type="entry name" value="MUTATOR FAMILY TRANSPOSASE"/>
    <property type="match status" value="1"/>
</dbReference>
<gene>
    <name evidence="7" type="ORF">ACFS7Y_22260</name>
</gene>
<keyword evidence="8" id="KW-1185">Reference proteome</keyword>
<evidence type="ECO:0000256" key="2">
    <source>
        <dbReference type="ARBA" id="ARBA00010961"/>
    </source>
</evidence>
<evidence type="ECO:0000256" key="1">
    <source>
        <dbReference type="ARBA" id="ARBA00002190"/>
    </source>
</evidence>
<dbReference type="EMBL" id="JBHUPB010000015">
    <property type="protein sequence ID" value="MFD2970131.1"/>
    <property type="molecule type" value="Genomic_DNA"/>
</dbReference>
<comment type="caution">
    <text evidence="7">The sequence shown here is derived from an EMBL/GenBank/DDBJ whole genome shotgun (WGS) entry which is preliminary data.</text>
</comment>
<proteinExistence type="inferred from homology"/>
<comment type="similarity">
    <text evidence="2 6">Belongs to the transposase mutator family.</text>
</comment>
<dbReference type="Proteomes" id="UP001597525">
    <property type="component" value="Unassembled WGS sequence"/>
</dbReference>
<sequence length="399" mass="45960">MKKEKHITDDLLSQFSTGEELFSFLGELQTRGIEKLLEAELDGHLDYEKNEKSDNPNFRNGHTKKTIKSKFGESEIKVPRDRDASFDPIIVPKRHNMLEGIEKVVISLYSRGMSTTDIENQILDIYDIKISPTAISRITDAVNQDIVAWQNRPLEPIYLVVWMGGIVFKVREGSKVVNKTIYLAIGLRPDGHREIMGLWLGKNESASFWLGVLTDMKSRGVEDVMITATDNLKGFTEAIISVFPQCQTQICVVHQVRNACKFVPYKDRKLFAADMKPIYNAPNEQAARLALQHLSDKWKHKYPYAVKGWENNWENLTVFLGFPLEIRKIVYTTNLIENLNGQIRKYTRNKMSFPTDAAITKSVFLAIQHATRQWTRPLKNWGMLYGQFCLIFEERILKN</sequence>
<dbReference type="Pfam" id="PF00872">
    <property type="entry name" value="Transposase_mut"/>
    <property type="match status" value="1"/>
</dbReference>
<evidence type="ECO:0000313" key="7">
    <source>
        <dbReference type="EMBL" id="MFD2970131.1"/>
    </source>
</evidence>
<evidence type="ECO:0000256" key="4">
    <source>
        <dbReference type="ARBA" id="ARBA00023125"/>
    </source>
</evidence>
<comment type="function">
    <text evidence="1 6">Required for the transposition of the insertion element.</text>
</comment>
<accession>A0ABW6BKZ2</accession>
<dbReference type="PANTHER" id="PTHR33217">
    <property type="entry name" value="TRANSPOSASE FOR INSERTION SEQUENCE ELEMENT IS1081"/>
    <property type="match status" value="1"/>
</dbReference>
<evidence type="ECO:0000256" key="5">
    <source>
        <dbReference type="ARBA" id="ARBA00023172"/>
    </source>
</evidence>
<keyword evidence="5 6" id="KW-0233">DNA recombination</keyword>
<name>A0ABW6BKZ2_9SPHI</name>
<keyword evidence="6" id="KW-0814">Transposable element</keyword>
<dbReference type="InterPro" id="IPR001207">
    <property type="entry name" value="Transposase_mutator"/>
</dbReference>
<protein>
    <recommendedName>
        <fullName evidence="6">Mutator family transposase</fullName>
    </recommendedName>
</protein>
<evidence type="ECO:0000313" key="8">
    <source>
        <dbReference type="Proteomes" id="UP001597525"/>
    </source>
</evidence>
<dbReference type="NCBIfam" id="NF033543">
    <property type="entry name" value="transpos_IS256"/>
    <property type="match status" value="1"/>
</dbReference>
<evidence type="ECO:0000256" key="3">
    <source>
        <dbReference type="ARBA" id="ARBA00022578"/>
    </source>
</evidence>
<reference evidence="8" key="1">
    <citation type="journal article" date="2019" name="Int. J. Syst. Evol. Microbiol.">
        <title>The Global Catalogue of Microorganisms (GCM) 10K type strain sequencing project: providing services to taxonomists for standard genome sequencing and annotation.</title>
        <authorList>
            <consortium name="The Broad Institute Genomics Platform"/>
            <consortium name="The Broad Institute Genome Sequencing Center for Infectious Disease"/>
            <person name="Wu L."/>
            <person name="Ma J."/>
        </authorList>
    </citation>
    <scope>NUCLEOTIDE SEQUENCE [LARGE SCALE GENOMIC DNA]</scope>
    <source>
        <strain evidence="8">KCTC 22814</strain>
    </source>
</reference>
<evidence type="ECO:0000256" key="6">
    <source>
        <dbReference type="RuleBase" id="RU365089"/>
    </source>
</evidence>
<dbReference type="RefSeq" id="WP_320183612.1">
    <property type="nucleotide sequence ID" value="NZ_CP138332.1"/>
</dbReference>